<feature type="region of interest" description="Disordered" evidence="2">
    <location>
        <begin position="424"/>
        <end position="474"/>
    </location>
</feature>
<accession>A0A1B6MV28</accession>
<keyword evidence="1" id="KW-0175">Coiled coil</keyword>
<protein>
    <submittedName>
        <fullName evidence="3">Uncharacterized protein</fullName>
    </submittedName>
</protein>
<evidence type="ECO:0000256" key="1">
    <source>
        <dbReference type="SAM" id="Coils"/>
    </source>
</evidence>
<reference evidence="3" key="1">
    <citation type="submission" date="2015-11" db="EMBL/GenBank/DDBJ databases">
        <title>De novo transcriptome assembly of four potential Pierce s Disease insect vectors from Arizona vineyards.</title>
        <authorList>
            <person name="Tassone E.E."/>
        </authorList>
    </citation>
    <scope>NUCLEOTIDE SEQUENCE</scope>
</reference>
<feature type="non-terminal residue" evidence="3">
    <location>
        <position position="1"/>
    </location>
</feature>
<name>A0A1B6MV28_9HEMI</name>
<feature type="region of interest" description="Disordered" evidence="2">
    <location>
        <begin position="93"/>
        <end position="134"/>
    </location>
</feature>
<evidence type="ECO:0000256" key="2">
    <source>
        <dbReference type="SAM" id="MobiDB-lite"/>
    </source>
</evidence>
<gene>
    <name evidence="3" type="ORF">g.32574</name>
</gene>
<feature type="coiled-coil region" evidence="1">
    <location>
        <begin position="396"/>
        <end position="423"/>
    </location>
</feature>
<evidence type="ECO:0000313" key="3">
    <source>
        <dbReference type="EMBL" id="JAT39742.1"/>
    </source>
</evidence>
<dbReference type="AlphaFoldDB" id="A0A1B6MV28"/>
<organism evidence="3">
    <name type="scientific">Graphocephala atropunctata</name>
    <dbReference type="NCBI Taxonomy" id="36148"/>
    <lineage>
        <taxon>Eukaryota</taxon>
        <taxon>Metazoa</taxon>
        <taxon>Ecdysozoa</taxon>
        <taxon>Arthropoda</taxon>
        <taxon>Hexapoda</taxon>
        <taxon>Insecta</taxon>
        <taxon>Pterygota</taxon>
        <taxon>Neoptera</taxon>
        <taxon>Paraneoptera</taxon>
        <taxon>Hemiptera</taxon>
        <taxon>Auchenorrhyncha</taxon>
        <taxon>Membracoidea</taxon>
        <taxon>Cicadellidae</taxon>
        <taxon>Cicadellinae</taxon>
        <taxon>Cicadellini</taxon>
        <taxon>Graphocephala</taxon>
    </lineage>
</organism>
<feature type="region of interest" description="Disordered" evidence="2">
    <location>
        <begin position="1"/>
        <end position="48"/>
    </location>
</feature>
<feature type="region of interest" description="Disordered" evidence="2">
    <location>
        <begin position="275"/>
        <end position="328"/>
    </location>
</feature>
<proteinExistence type="predicted"/>
<feature type="compositionally biased region" description="Polar residues" evidence="2">
    <location>
        <begin position="116"/>
        <end position="131"/>
    </location>
</feature>
<dbReference type="EMBL" id="GEBQ01000235">
    <property type="protein sequence ID" value="JAT39742.1"/>
    <property type="molecule type" value="Transcribed_RNA"/>
</dbReference>
<sequence length="474" mass="51227">EKGVLGAGEEGAEGEVEDLWGHGEAMVGEEDMPGNQDLDSDQGGRAMTPPLRSVLLSIEDHSFAALAAMSTSTMLEDESYPELPDFQNSLSLTCTSTVTSPNSTKSQQEEKKNSEDSPGSPGTPTHTSNSLSFSSDIRDRDFIDDEICDQPGLVCDNLTANSSGNTLIPDDNSPRINKPLNAVLNLTVDCGSARHSSVGTLSPCESIASDDLIMDFDISAVDDDPRYFYRLDTSSLDLALTDGEAEGDEGGDLTLQERSMLLSTRPELMNGVRATRQLRPRVGSSGSGADSPRSLDTPRLRSGSALSSPLRLSRQGTSSPGEDISEDSGIRVNRGAYQSMYQDVINIKALLLRLSRVMQENESDNSHETSQKNGFYTANCDSVADRKSEVSQQEVIADLQRQVVFLQSQVEEKERTIRSLQATQPPEPRGQVETCNAATQTERVRPLSTGPILSTQPDASGGSFVSFRLGKQYE</sequence>